<evidence type="ECO:0000313" key="10">
    <source>
        <dbReference type="EMBL" id="SPE18564.1"/>
    </source>
</evidence>
<dbReference type="GO" id="GO:1990281">
    <property type="term" value="C:efflux pump complex"/>
    <property type="evidence" value="ECO:0007669"/>
    <property type="project" value="TreeGrafter"/>
</dbReference>
<dbReference type="SUPFAM" id="SSF56954">
    <property type="entry name" value="Outer membrane efflux proteins (OEP)"/>
    <property type="match status" value="1"/>
</dbReference>
<dbReference type="Proteomes" id="UP000239735">
    <property type="component" value="Unassembled WGS sequence"/>
</dbReference>
<evidence type="ECO:0000256" key="6">
    <source>
        <dbReference type="ARBA" id="ARBA00023136"/>
    </source>
</evidence>
<evidence type="ECO:0000256" key="2">
    <source>
        <dbReference type="ARBA" id="ARBA00007613"/>
    </source>
</evidence>
<keyword evidence="7" id="KW-0998">Cell outer membrane</keyword>
<gene>
    <name evidence="10" type="ORF">SBA5_160048</name>
</gene>
<keyword evidence="9" id="KW-1133">Transmembrane helix</keyword>
<comment type="subcellular location">
    <subcellularLocation>
        <location evidence="1">Cell outer membrane</location>
    </subcellularLocation>
</comment>
<evidence type="ECO:0000256" key="4">
    <source>
        <dbReference type="ARBA" id="ARBA00022452"/>
    </source>
</evidence>
<sequence>MGVCDERYFASRRAAPGFYVVILLLSGAALGVFPGARAHAQMPNQSSAANPFWGSVTVQPVTAGPLMLSLDDAVQRGLKNNLGLKEAENAQKALHGEKNEALQEFLPTIELEGDTGYYMHNLAALGFSPKVVSKFTSFFPGGKPPANLSLIARDDLTEGQLRYSEILFSGPVIQAWKGARAAEQSAYYAKMSARGEVVQQVATVYLRAVADASEVDNAKALVAQAQVLQDHQQAAHEAGTVANLELLRARVQLESQQQMLIVAQNQQAKDLILLKREIGLDPGQEVALTDQSPYSELATQTPEEVRALAYKSRQDYQNLQNQAVEYKAVHAVYRSERLPTLSFNSYYGTSTVNGAGTHGNFIAMGELSFPIFREAKLRGDADVAKAQMESVNAQLADLRNHIDEQVRAALLDVNANRQLVDVARSNVDLAKRALNDETDRVNAGVDDNLPLVTAQATVAKAESSLVESLYQYNVSKLALARAAGVLEQQYRVYLGQ</sequence>
<keyword evidence="5 9" id="KW-0812">Transmembrane</keyword>
<dbReference type="PANTHER" id="PTHR30026:SF20">
    <property type="entry name" value="OUTER MEMBRANE PROTEIN TOLC"/>
    <property type="match status" value="1"/>
</dbReference>
<proteinExistence type="inferred from homology"/>
<dbReference type="InterPro" id="IPR051906">
    <property type="entry name" value="TolC-like"/>
</dbReference>
<keyword evidence="3" id="KW-0813">Transport</keyword>
<evidence type="ECO:0000256" key="5">
    <source>
        <dbReference type="ARBA" id="ARBA00022692"/>
    </source>
</evidence>
<dbReference type="GO" id="GO:0015562">
    <property type="term" value="F:efflux transmembrane transporter activity"/>
    <property type="evidence" value="ECO:0007669"/>
    <property type="project" value="InterPro"/>
</dbReference>
<dbReference type="GO" id="GO:0015288">
    <property type="term" value="F:porin activity"/>
    <property type="evidence" value="ECO:0007669"/>
    <property type="project" value="TreeGrafter"/>
</dbReference>
<comment type="similarity">
    <text evidence="2">Belongs to the outer membrane factor (OMF) (TC 1.B.17) family.</text>
</comment>
<dbReference type="Gene3D" id="1.20.1600.10">
    <property type="entry name" value="Outer membrane efflux proteins (OEP)"/>
    <property type="match status" value="1"/>
</dbReference>
<evidence type="ECO:0000256" key="1">
    <source>
        <dbReference type="ARBA" id="ARBA00004442"/>
    </source>
</evidence>
<keyword evidence="6 9" id="KW-0472">Membrane</keyword>
<evidence type="ECO:0000256" key="3">
    <source>
        <dbReference type="ARBA" id="ARBA00022448"/>
    </source>
</evidence>
<dbReference type="Pfam" id="PF02321">
    <property type="entry name" value="OEP"/>
    <property type="match status" value="2"/>
</dbReference>
<protein>
    <submittedName>
        <fullName evidence="10">Outer membrane efflux protein family</fullName>
    </submittedName>
</protein>
<accession>A0A2N9L699</accession>
<feature type="transmembrane region" description="Helical" evidence="9">
    <location>
        <begin position="17"/>
        <end position="36"/>
    </location>
</feature>
<evidence type="ECO:0000256" key="7">
    <source>
        <dbReference type="ARBA" id="ARBA00023237"/>
    </source>
</evidence>
<keyword evidence="8" id="KW-0175">Coiled coil</keyword>
<evidence type="ECO:0000256" key="9">
    <source>
        <dbReference type="SAM" id="Phobius"/>
    </source>
</evidence>
<dbReference type="PANTHER" id="PTHR30026">
    <property type="entry name" value="OUTER MEMBRANE PROTEIN TOLC"/>
    <property type="match status" value="1"/>
</dbReference>
<keyword evidence="4" id="KW-1134">Transmembrane beta strand</keyword>
<dbReference type="EMBL" id="OKRB01000068">
    <property type="protein sequence ID" value="SPE18564.1"/>
    <property type="molecule type" value="Genomic_DNA"/>
</dbReference>
<dbReference type="OrthoDB" id="104898at2"/>
<dbReference type="InterPro" id="IPR003423">
    <property type="entry name" value="OMP_efflux"/>
</dbReference>
<feature type="coiled-coil region" evidence="8">
    <location>
        <begin position="381"/>
        <end position="408"/>
    </location>
</feature>
<reference evidence="11" key="1">
    <citation type="submission" date="2018-02" db="EMBL/GenBank/DDBJ databases">
        <authorList>
            <person name="Hausmann B."/>
        </authorList>
    </citation>
    <scope>NUCLEOTIDE SEQUENCE [LARGE SCALE GENOMIC DNA]</scope>
    <source>
        <strain evidence="11">Peat soil MAG SbA5</strain>
    </source>
</reference>
<organism evidence="10 11">
    <name type="scientific">Candidatus Sulfuritelmatomonas gaucii</name>
    <dbReference type="NCBI Taxonomy" id="2043161"/>
    <lineage>
        <taxon>Bacteria</taxon>
        <taxon>Pseudomonadati</taxon>
        <taxon>Acidobacteriota</taxon>
        <taxon>Terriglobia</taxon>
        <taxon>Terriglobales</taxon>
        <taxon>Acidobacteriaceae</taxon>
        <taxon>Candidatus Sulfuritelmatomonas</taxon>
    </lineage>
</organism>
<evidence type="ECO:0000256" key="8">
    <source>
        <dbReference type="SAM" id="Coils"/>
    </source>
</evidence>
<evidence type="ECO:0000313" key="11">
    <source>
        <dbReference type="Proteomes" id="UP000239735"/>
    </source>
</evidence>
<dbReference type="GO" id="GO:0009279">
    <property type="term" value="C:cell outer membrane"/>
    <property type="evidence" value="ECO:0007669"/>
    <property type="project" value="UniProtKB-SubCell"/>
</dbReference>
<name>A0A2N9L699_9BACT</name>
<dbReference type="AlphaFoldDB" id="A0A2N9L699"/>